<accession>A0ABT6MYG6</accession>
<dbReference type="Proteomes" id="UP001160625">
    <property type="component" value="Unassembled WGS sequence"/>
</dbReference>
<sequence length="215" mass="23241">MPSPTIEPPRKKKRISRGWWLKQLHTWHWISAAISLAGMLMFALTGITLNHAASIPGHAVVEDRTATLAPSLLRMLKATPKADDAPMPGPVAEAVASSVGLDPAGRAGEWSDDEVYVAMPRPGGDAWVSVSRADGTIKAEITRQGWISLLNDLHKGANTGLPWRLFIDAFAAAVLVFTSTGLMLLQFHAKHRKKTWPLVGLGIAVPLIVAIVFIH</sequence>
<dbReference type="RefSeq" id="WP_390902673.1">
    <property type="nucleotide sequence ID" value="NZ_JARYGZ010000001.1"/>
</dbReference>
<evidence type="ECO:0000313" key="2">
    <source>
        <dbReference type="EMBL" id="MDH7637847.1"/>
    </source>
</evidence>
<protein>
    <submittedName>
        <fullName evidence="2">PepSY-associated TM helix domain-containing protein</fullName>
    </submittedName>
</protein>
<keyword evidence="1" id="KW-0812">Transmembrane</keyword>
<evidence type="ECO:0000313" key="3">
    <source>
        <dbReference type="Proteomes" id="UP001160625"/>
    </source>
</evidence>
<keyword evidence="3" id="KW-1185">Reference proteome</keyword>
<evidence type="ECO:0000256" key="1">
    <source>
        <dbReference type="SAM" id="Phobius"/>
    </source>
</evidence>
<feature type="transmembrane region" description="Helical" evidence="1">
    <location>
        <begin position="195"/>
        <end position="214"/>
    </location>
</feature>
<dbReference type="EMBL" id="JARYGZ010000001">
    <property type="protein sequence ID" value="MDH7637847.1"/>
    <property type="molecule type" value="Genomic_DNA"/>
</dbReference>
<reference evidence="2" key="1">
    <citation type="submission" date="2023-04" db="EMBL/GenBank/DDBJ databases">
        <title>Sphingomonas sp. MAHUQ-71 isolated from rice field.</title>
        <authorList>
            <person name="Huq M.A."/>
        </authorList>
    </citation>
    <scope>NUCLEOTIDE SEQUENCE</scope>
    <source>
        <strain evidence="2">MAHUQ-71</strain>
    </source>
</reference>
<dbReference type="InterPro" id="IPR032307">
    <property type="entry name" value="PepSY_TM-like_2"/>
</dbReference>
<feature type="transmembrane region" description="Helical" evidence="1">
    <location>
        <begin position="27"/>
        <end position="49"/>
    </location>
</feature>
<dbReference type="Pfam" id="PF16357">
    <property type="entry name" value="PepSY_TM_like_2"/>
    <property type="match status" value="1"/>
</dbReference>
<organism evidence="2 3">
    <name type="scientific">Sphingomonas oryzagri</name>
    <dbReference type="NCBI Taxonomy" id="3042314"/>
    <lineage>
        <taxon>Bacteria</taxon>
        <taxon>Pseudomonadati</taxon>
        <taxon>Pseudomonadota</taxon>
        <taxon>Alphaproteobacteria</taxon>
        <taxon>Sphingomonadales</taxon>
        <taxon>Sphingomonadaceae</taxon>
        <taxon>Sphingomonas</taxon>
    </lineage>
</organism>
<dbReference type="PANTHER" id="PTHR40115:SF1">
    <property type="entry name" value="INNER MEMBRANE PROTEIN WITH PEPSY TM HELIX"/>
    <property type="match status" value="1"/>
</dbReference>
<dbReference type="PANTHER" id="PTHR40115">
    <property type="entry name" value="INNER MEMBRANE PROTEIN WITH PEPSY TM HELIX"/>
    <property type="match status" value="1"/>
</dbReference>
<comment type="caution">
    <text evidence="2">The sequence shown here is derived from an EMBL/GenBank/DDBJ whole genome shotgun (WGS) entry which is preliminary data.</text>
</comment>
<feature type="transmembrane region" description="Helical" evidence="1">
    <location>
        <begin position="165"/>
        <end position="189"/>
    </location>
</feature>
<gene>
    <name evidence="2" type="ORF">QGN17_03795</name>
</gene>
<proteinExistence type="predicted"/>
<name>A0ABT6MYG6_9SPHN</name>
<keyword evidence="1" id="KW-0472">Membrane</keyword>
<keyword evidence="1" id="KW-1133">Transmembrane helix</keyword>